<dbReference type="Proteomes" id="UP001321804">
    <property type="component" value="Chromosome"/>
</dbReference>
<feature type="compositionally biased region" description="Acidic residues" evidence="1">
    <location>
        <begin position="78"/>
        <end position="92"/>
    </location>
</feature>
<dbReference type="InterPro" id="IPR010982">
    <property type="entry name" value="Lambda_DNA-bd_dom_sf"/>
</dbReference>
<dbReference type="InterPro" id="IPR001387">
    <property type="entry name" value="Cro/C1-type_HTH"/>
</dbReference>
<name>A0AAU9D360_9LACO</name>
<dbReference type="Pfam" id="PF13464">
    <property type="entry name" value="RodZ_C"/>
    <property type="match status" value="1"/>
</dbReference>
<dbReference type="InterPro" id="IPR025194">
    <property type="entry name" value="RodZ-like_C"/>
</dbReference>
<dbReference type="EMBL" id="AP026801">
    <property type="protein sequence ID" value="BDR56735.1"/>
    <property type="molecule type" value="Genomic_DNA"/>
</dbReference>
<dbReference type="RefSeq" id="WP_317695137.1">
    <property type="nucleotide sequence ID" value="NZ_AP026801.1"/>
</dbReference>
<feature type="compositionally biased region" description="Low complexity" evidence="1">
    <location>
        <begin position="158"/>
        <end position="187"/>
    </location>
</feature>
<keyword evidence="2" id="KW-1133">Transmembrane helix</keyword>
<evidence type="ECO:0000256" key="2">
    <source>
        <dbReference type="SAM" id="Phobius"/>
    </source>
</evidence>
<sequence>MDNIGKILRQARIDQGMTIDDLQKKTRIQKRYLIAIENGDFDQLPGQFYVKAFVKQYGEYVGVDTDPYFAQSNKTEDPDQETEIYDEDESEMEKDPISSSPYLTRHQDHSRWHSLIPQILVISAVVLVVFVLWFLYQSGNKGNPKITDKGNVTKVKESSSSQMHKSSSVASKSSSSKIQSSKSSSSKNEQTKVSLKAQSDSAVTFEVTGFKKSGNTLVLKSQNGNSWDQVQINNNTAYSGMVSDGQSQTVQIPEGVTSFSVTLGATTNSKISINGQDVDLSSITTQGVSNLTFNVKDDPKEN</sequence>
<protein>
    <submittedName>
        <fullName evidence="4">XRE family transcriptional regulator</fullName>
    </submittedName>
</protein>
<keyword evidence="2" id="KW-0472">Membrane</keyword>
<feature type="domain" description="HTH cro/C1-type" evidence="3">
    <location>
        <begin position="8"/>
        <end position="39"/>
    </location>
</feature>
<keyword evidence="5" id="KW-1185">Reference proteome</keyword>
<proteinExistence type="predicted"/>
<dbReference type="PROSITE" id="PS50943">
    <property type="entry name" value="HTH_CROC1"/>
    <property type="match status" value="1"/>
</dbReference>
<reference evidence="4 5" key="1">
    <citation type="journal article" date="2023" name="Microbiol. Spectr.">
        <title>Symbiosis of Carpenter Bees with Uncharacterized Lactic Acid Bacteria Showing NAD Auxotrophy.</title>
        <authorList>
            <person name="Kawasaki S."/>
            <person name="Ozawa K."/>
            <person name="Mori T."/>
            <person name="Yamamoto A."/>
            <person name="Ito M."/>
            <person name="Ohkuma M."/>
            <person name="Sakamoto M."/>
            <person name="Matsutani M."/>
        </authorList>
    </citation>
    <scope>NUCLEOTIDE SEQUENCE [LARGE SCALE GENOMIC DNA]</scope>
    <source>
        <strain evidence="4 5">KimC2</strain>
    </source>
</reference>
<gene>
    <name evidence="4" type="ORF">KIMC2_12970</name>
</gene>
<organism evidence="4 5">
    <name type="scientific">Xylocopilactobacillus apis</name>
    <dbReference type="NCBI Taxonomy" id="2932183"/>
    <lineage>
        <taxon>Bacteria</taxon>
        <taxon>Bacillati</taxon>
        <taxon>Bacillota</taxon>
        <taxon>Bacilli</taxon>
        <taxon>Lactobacillales</taxon>
        <taxon>Lactobacillaceae</taxon>
        <taxon>Xylocopilactobacillus</taxon>
    </lineage>
</organism>
<dbReference type="Pfam" id="PF13413">
    <property type="entry name" value="HTH_25"/>
    <property type="match status" value="1"/>
</dbReference>
<feature type="region of interest" description="Disordered" evidence="1">
    <location>
        <begin position="145"/>
        <end position="193"/>
    </location>
</feature>
<feature type="region of interest" description="Disordered" evidence="1">
    <location>
        <begin position="69"/>
        <end position="102"/>
    </location>
</feature>
<dbReference type="Gene3D" id="1.10.260.40">
    <property type="entry name" value="lambda repressor-like DNA-binding domains"/>
    <property type="match status" value="1"/>
</dbReference>
<feature type="transmembrane region" description="Helical" evidence="2">
    <location>
        <begin position="115"/>
        <end position="136"/>
    </location>
</feature>
<dbReference type="GO" id="GO:0003677">
    <property type="term" value="F:DNA binding"/>
    <property type="evidence" value="ECO:0007669"/>
    <property type="project" value="InterPro"/>
</dbReference>
<keyword evidence="2" id="KW-0812">Transmembrane</keyword>
<dbReference type="AlphaFoldDB" id="A0AAU9D360"/>
<evidence type="ECO:0000313" key="4">
    <source>
        <dbReference type="EMBL" id="BDR56735.1"/>
    </source>
</evidence>
<dbReference type="InterPro" id="IPR050400">
    <property type="entry name" value="Bact_Cytoskel_RodZ"/>
</dbReference>
<dbReference type="SUPFAM" id="SSF47413">
    <property type="entry name" value="lambda repressor-like DNA-binding domains"/>
    <property type="match status" value="1"/>
</dbReference>
<evidence type="ECO:0000313" key="5">
    <source>
        <dbReference type="Proteomes" id="UP001321804"/>
    </source>
</evidence>
<evidence type="ECO:0000256" key="1">
    <source>
        <dbReference type="SAM" id="MobiDB-lite"/>
    </source>
</evidence>
<dbReference type="PANTHER" id="PTHR34475">
    <property type="match status" value="1"/>
</dbReference>
<accession>A0AAU9D360</accession>
<evidence type="ECO:0000259" key="3">
    <source>
        <dbReference type="PROSITE" id="PS50943"/>
    </source>
</evidence>
<dbReference type="CDD" id="cd00093">
    <property type="entry name" value="HTH_XRE"/>
    <property type="match status" value="1"/>
</dbReference>
<dbReference type="KEGG" id="xak:KIMC2_12970"/>
<dbReference type="PANTHER" id="PTHR34475:SF1">
    <property type="entry name" value="CYTOSKELETON PROTEIN RODZ"/>
    <property type="match status" value="1"/>
</dbReference>